<proteinExistence type="predicted"/>
<gene>
    <name evidence="2" type="ORF">GCM10010365_17570</name>
</gene>
<feature type="region of interest" description="Disordered" evidence="1">
    <location>
        <begin position="457"/>
        <end position="481"/>
    </location>
</feature>
<name>A0A918UE63_9ACTN</name>
<protein>
    <submittedName>
        <fullName evidence="2">Uncharacterized protein</fullName>
    </submittedName>
</protein>
<dbReference type="Gene3D" id="3.40.50.300">
    <property type="entry name" value="P-loop containing nucleotide triphosphate hydrolases"/>
    <property type="match status" value="1"/>
</dbReference>
<reference evidence="2" key="1">
    <citation type="journal article" date="2014" name="Int. J. Syst. Evol. Microbiol.">
        <title>Complete genome sequence of Corynebacterium casei LMG S-19264T (=DSM 44701T), isolated from a smear-ripened cheese.</title>
        <authorList>
            <consortium name="US DOE Joint Genome Institute (JGI-PGF)"/>
            <person name="Walter F."/>
            <person name="Albersmeier A."/>
            <person name="Kalinowski J."/>
            <person name="Ruckert C."/>
        </authorList>
    </citation>
    <scope>NUCLEOTIDE SEQUENCE</scope>
    <source>
        <strain evidence="2">JCM 4815</strain>
    </source>
</reference>
<feature type="compositionally biased region" description="Basic and acidic residues" evidence="1">
    <location>
        <begin position="10"/>
        <end position="19"/>
    </location>
</feature>
<evidence type="ECO:0000313" key="2">
    <source>
        <dbReference type="EMBL" id="GGY99373.1"/>
    </source>
</evidence>
<dbReference type="EMBL" id="BMVW01000002">
    <property type="protein sequence ID" value="GGY99373.1"/>
    <property type="molecule type" value="Genomic_DNA"/>
</dbReference>
<dbReference type="InterPro" id="IPR027417">
    <property type="entry name" value="P-loop_NTPase"/>
</dbReference>
<dbReference type="SUPFAM" id="SSF52540">
    <property type="entry name" value="P-loop containing nucleoside triphosphate hydrolases"/>
    <property type="match status" value="1"/>
</dbReference>
<organism evidence="2 3">
    <name type="scientific">Streptomyces poonensis</name>
    <dbReference type="NCBI Taxonomy" id="68255"/>
    <lineage>
        <taxon>Bacteria</taxon>
        <taxon>Bacillati</taxon>
        <taxon>Actinomycetota</taxon>
        <taxon>Actinomycetes</taxon>
        <taxon>Kitasatosporales</taxon>
        <taxon>Streptomycetaceae</taxon>
        <taxon>Streptomyces</taxon>
    </lineage>
</organism>
<accession>A0A918UE63</accession>
<reference evidence="2" key="2">
    <citation type="submission" date="2020-09" db="EMBL/GenBank/DDBJ databases">
        <authorList>
            <person name="Sun Q."/>
            <person name="Ohkuma M."/>
        </authorList>
    </citation>
    <scope>NUCLEOTIDE SEQUENCE</scope>
    <source>
        <strain evidence="2">JCM 4815</strain>
    </source>
</reference>
<dbReference type="RefSeq" id="WP_189856978.1">
    <property type="nucleotide sequence ID" value="NZ_BMVW01000002.1"/>
</dbReference>
<sequence>MTEPTTPPHDGPRAPHAEDTGAALDALARQVADLRTATGPANVAAAGATNAAKSPVDRTVAVVGEARRGRTTVAGYLASLAANGTTKPGGPPGVRVLDAPPWDAPDAVPDADLVVVTVSAASPVGSQERRLLEAVPVRTGGATVIVAVTRLDTVDDAERPEVMRYIEQRVHTCLPGVRVVAVGQRPEEAAALCALVASSLRGTTEAARSRRRLRVRLAADLTALGERAAREAGTQAEERALRAARDAALRKDLTDGEEAWVRLTEDLNRLTDEQTATTRKYARGRQQDLHRELLRLHREKAPETGFGQVLAELWQQAAERVDREAAGDRAELERRIRHRFGDTVEKPDPVPGPAPPGTGPLAAGRGPRLDPSTLVVAIGAGVITAKKAQEAKWNQAAVTACIALAVFAQECRTQTRNAAEQVRERSEELAAALEETTAEYTRGVYRSLNVAVTAAHHRWRHRQPSPRSSAEPEEKPDWAAVRDRVTVLQGRLRELVAQEYEAHDHEGRH</sequence>
<feature type="region of interest" description="Disordered" evidence="1">
    <location>
        <begin position="340"/>
        <end position="368"/>
    </location>
</feature>
<feature type="compositionally biased region" description="Basic and acidic residues" evidence="1">
    <location>
        <begin position="470"/>
        <end position="481"/>
    </location>
</feature>
<dbReference type="AlphaFoldDB" id="A0A918UE63"/>
<feature type="compositionally biased region" description="Pro residues" evidence="1">
    <location>
        <begin position="349"/>
        <end position="358"/>
    </location>
</feature>
<evidence type="ECO:0000256" key="1">
    <source>
        <dbReference type="SAM" id="MobiDB-lite"/>
    </source>
</evidence>
<evidence type="ECO:0000313" key="3">
    <source>
        <dbReference type="Proteomes" id="UP000622166"/>
    </source>
</evidence>
<keyword evidence="3" id="KW-1185">Reference proteome</keyword>
<dbReference type="Proteomes" id="UP000622166">
    <property type="component" value="Unassembled WGS sequence"/>
</dbReference>
<comment type="caution">
    <text evidence="2">The sequence shown here is derived from an EMBL/GenBank/DDBJ whole genome shotgun (WGS) entry which is preliminary data.</text>
</comment>
<feature type="region of interest" description="Disordered" evidence="1">
    <location>
        <begin position="1"/>
        <end position="20"/>
    </location>
</feature>